<comment type="caution">
    <text evidence="9">The sequence shown here is derived from an EMBL/GenBank/DDBJ whole genome shotgun (WGS) entry which is preliminary data.</text>
</comment>
<dbReference type="PROSITE" id="PS50850">
    <property type="entry name" value="MFS"/>
    <property type="match status" value="1"/>
</dbReference>
<gene>
    <name evidence="9" type="ORF">GC250_00010</name>
</gene>
<proteinExistence type="predicted"/>
<evidence type="ECO:0000313" key="9">
    <source>
        <dbReference type="EMBL" id="MUN27887.1"/>
    </source>
</evidence>
<keyword evidence="4 7" id="KW-0812">Transmembrane</keyword>
<keyword evidence="10" id="KW-1185">Reference proteome</keyword>
<evidence type="ECO:0000259" key="8">
    <source>
        <dbReference type="PROSITE" id="PS50850"/>
    </source>
</evidence>
<evidence type="ECO:0000256" key="7">
    <source>
        <dbReference type="SAM" id="Phobius"/>
    </source>
</evidence>
<keyword evidence="2" id="KW-0813">Transport</keyword>
<dbReference type="Gene3D" id="1.20.1250.20">
    <property type="entry name" value="MFS general substrate transporter like domains"/>
    <property type="match status" value="2"/>
</dbReference>
<dbReference type="InterPro" id="IPR020846">
    <property type="entry name" value="MFS_dom"/>
</dbReference>
<sequence length="368" mass="40773">MLSSILGVIATRMFDTIIQPYLGIYLQFNISQISLIILISTIVGGILTMSLGILADFVSPYRILIFSLIATSIGILFLVLSNTFLLILIAVALAYIGFSARVPLMRTIIGRRLSKNELSVYFTIVPLTSVAAPLISVSIAQESYAIDLILILVIIIILLFIILNISSIVSNIRSDKIKDIRTYINLIKDKKTLTLPLLLAIIRFIFMTSFLYIPLYFTEIIKGSLLELGIMFSTEAVAISLAAFPSKLLSNKLGDISSLMITRVSAAITYSLLYFVNSPILFVLVNFIGTLFIAMDNIPEVNLISKMKTANLAMSLIDSLSTLLSICSPVIALYIWISVFPKAIFIISLFVIIPSIIMLNYKKLYRVD</sequence>
<dbReference type="InterPro" id="IPR050171">
    <property type="entry name" value="MFS_Transporters"/>
</dbReference>
<feature type="transmembrane region" description="Helical" evidence="7">
    <location>
        <begin position="64"/>
        <end position="97"/>
    </location>
</feature>
<evidence type="ECO:0000256" key="6">
    <source>
        <dbReference type="ARBA" id="ARBA00023136"/>
    </source>
</evidence>
<feature type="transmembrane region" description="Helical" evidence="7">
    <location>
        <begin position="225"/>
        <end position="244"/>
    </location>
</feature>
<feature type="transmembrane region" description="Helical" evidence="7">
    <location>
        <begin position="118"/>
        <end position="139"/>
    </location>
</feature>
<protein>
    <submittedName>
        <fullName evidence="9">MFS transporter</fullName>
    </submittedName>
</protein>
<dbReference type="InterPro" id="IPR011701">
    <property type="entry name" value="MFS"/>
</dbReference>
<reference evidence="9 10" key="1">
    <citation type="submission" date="2019-10" db="EMBL/GenBank/DDBJ databases">
        <title>Sequencing and Assembly of Multiple Reported Metal-Biooxidizing Members of the Extremely Thermoacidophilic Archaeal Family Sulfolobaceae.</title>
        <authorList>
            <person name="Counts J.A."/>
            <person name="Kelly R.M."/>
        </authorList>
    </citation>
    <scope>NUCLEOTIDE SEQUENCE [LARGE SCALE GENOMIC DNA]</scope>
    <source>
        <strain evidence="9 10">DSM 6482</strain>
    </source>
</reference>
<dbReference type="AlphaFoldDB" id="A0A6A9QF88"/>
<dbReference type="SUPFAM" id="SSF103473">
    <property type="entry name" value="MFS general substrate transporter"/>
    <property type="match status" value="1"/>
</dbReference>
<evidence type="ECO:0000256" key="4">
    <source>
        <dbReference type="ARBA" id="ARBA00022692"/>
    </source>
</evidence>
<feature type="transmembrane region" description="Helical" evidence="7">
    <location>
        <begin position="193"/>
        <end position="213"/>
    </location>
</feature>
<keyword evidence="5 7" id="KW-1133">Transmembrane helix</keyword>
<evidence type="ECO:0000313" key="10">
    <source>
        <dbReference type="Proteomes" id="UP000470772"/>
    </source>
</evidence>
<dbReference type="GO" id="GO:0022857">
    <property type="term" value="F:transmembrane transporter activity"/>
    <property type="evidence" value="ECO:0007669"/>
    <property type="project" value="InterPro"/>
</dbReference>
<dbReference type="PANTHER" id="PTHR23517">
    <property type="entry name" value="RESISTANCE PROTEIN MDTM, PUTATIVE-RELATED-RELATED"/>
    <property type="match status" value="1"/>
</dbReference>
<feature type="transmembrane region" description="Helical" evidence="7">
    <location>
        <begin position="35"/>
        <end position="58"/>
    </location>
</feature>
<dbReference type="Pfam" id="PF07690">
    <property type="entry name" value="MFS_1"/>
    <property type="match status" value="1"/>
</dbReference>
<feature type="transmembrane region" description="Helical" evidence="7">
    <location>
        <begin position="280"/>
        <end position="298"/>
    </location>
</feature>
<dbReference type="PANTHER" id="PTHR23517:SF3">
    <property type="entry name" value="INTEGRAL MEMBRANE TRANSPORT PROTEIN"/>
    <property type="match status" value="1"/>
</dbReference>
<evidence type="ECO:0000256" key="5">
    <source>
        <dbReference type="ARBA" id="ARBA00022989"/>
    </source>
</evidence>
<evidence type="ECO:0000256" key="1">
    <source>
        <dbReference type="ARBA" id="ARBA00004651"/>
    </source>
</evidence>
<feature type="transmembrane region" description="Helical" evidence="7">
    <location>
        <begin position="343"/>
        <end position="361"/>
    </location>
</feature>
<dbReference type="InterPro" id="IPR036259">
    <property type="entry name" value="MFS_trans_sf"/>
</dbReference>
<comment type="subcellular location">
    <subcellularLocation>
        <location evidence="1">Cell membrane</location>
        <topology evidence="1">Multi-pass membrane protein</topology>
    </subcellularLocation>
</comment>
<name>A0A6A9QF88_SULME</name>
<organism evidence="9 10">
    <name type="scientific">Sulfuracidifex metallicus DSM 6482 = JCM 9184</name>
    <dbReference type="NCBI Taxonomy" id="523847"/>
    <lineage>
        <taxon>Archaea</taxon>
        <taxon>Thermoproteota</taxon>
        <taxon>Thermoprotei</taxon>
        <taxon>Sulfolobales</taxon>
        <taxon>Sulfolobaceae</taxon>
        <taxon>Sulfuracidifex</taxon>
    </lineage>
</organism>
<dbReference type="EMBL" id="WGGD01000001">
    <property type="protein sequence ID" value="MUN27887.1"/>
    <property type="molecule type" value="Genomic_DNA"/>
</dbReference>
<evidence type="ECO:0000256" key="2">
    <source>
        <dbReference type="ARBA" id="ARBA00022448"/>
    </source>
</evidence>
<keyword evidence="6 7" id="KW-0472">Membrane</keyword>
<feature type="domain" description="Major facilitator superfamily (MFS) profile" evidence="8">
    <location>
        <begin position="1"/>
        <end position="366"/>
    </location>
</feature>
<keyword evidence="3" id="KW-1003">Cell membrane</keyword>
<feature type="transmembrane region" description="Helical" evidence="7">
    <location>
        <begin position="145"/>
        <end position="172"/>
    </location>
</feature>
<feature type="transmembrane region" description="Helical" evidence="7">
    <location>
        <begin position="310"/>
        <end position="337"/>
    </location>
</feature>
<dbReference type="Proteomes" id="UP000470772">
    <property type="component" value="Unassembled WGS sequence"/>
</dbReference>
<dbReference type="GO" id="GO:0005886">
    <property type="term" value="C:plasma membrane"/>
    <property type="evidence" value="ECO:0007669"/>
    <property type="project" value="UniProtKB-SubCell"/>
</dbReference>
<evidence type="ECO:0000256" key="3">
    <source>
        <dbReference type="ARBA" id="ARBA00022475"/>
    </source>
</evidence>
<accession>A0A6A9QF88</accession>